<feature type="domain" description="Agenet-like" evidence="1">
    <location>
        <begin position="12"/>
        <end position="68"/>
    </location>
</feature>
<proteinExistence type="predicted"/>
<evidence type="ECO:0000313" key="2">
    <source>
        <dbReference type="EMBL" id="KAK9698144.1"/>
    </source>
</evidence>
<dbReference type="AlphaFoldDB" id="A0AAW1J4W3"/>
<accession>A0AAW1J4W3</accession>
<evidence type="ECO:0000313" key="3">
    <source>
        <dbReference type="Proteomes" id="UP001443914"/>
    </source>
</evidence>
<protein>
    <recommendedName>
        <fullName evidence="1">Agenet-like domain-containing protein</fullName>
    </recommendedName>
</protein>
<keyword evidence="3" id="KW-1185">Reference proteome</keyword>
<name>A0AAW1J4W3_SAPOF</name>
<reference evidence="2" key="1">
    <citation type="submission" date="2024-03" db="EMBL/GenBank/DDBJ databases">
        <title>WGS assembly of Saponaria officinalis var. Norfolk2.</title>
        <authorList>
            <person name="Jenkins J."/>
            <person name="Shu S."/>
            <person name="Grimwood J."/>
            <person name="Barry K."/>
            <person name="Goodstein D."/>
            <person name="Schmutz J."/>
            <person name="Leebens-Mack J."/>
            <person name="Osbourn A."/>
        </authorList>
    </citation>
    <scope>NUCLEOTIDE SEQUENCE [LARGE SCALE GENOMIC DNA]</scope>
    <source>
        <strain evidence="2">JIC</strain>
    </source>
</reference>
<dbReference type="InterPro" id="IPR008395">
    <property type="entry name" value="Agenet-like_dom"/>
</dbReference>
<organism evidence="2 3">
    <name type="scientific">Saponaria officinalis</name>
    <name type="common">Common soapwort</name>
    <name type="synonym">Lychnis saponaria</name>
    <dbReference type="NCBI Taxonomy" id="3572"/>
    <lineage>
        <taxon>Eukaryota</taxon>
        <taxon>Viridiplantae</taxon>
        <taxon>Streptophyta</taxon>
        <taxon>Embryophyta</taxon>
        <taxon>Tracheophyta</taxon>
        <taxon>Spermatophyta</taxon>
        <taxon>Magnoliopsida</taxon>
        <taxon>eudicotyledons</taxon>
        <taxon>Gunneridae</taxon>
        <taxon>Pentapetalae</taxon>
        <taxon>Caryophyllales</taxon>
        <taxon>Caryophyllaceae</taxon>
        <taxon>Caryophylleae</taxon>
        <taxon>Saponaria</taxon>
    </lineage>
</organism>
<gene>
    <name evidence="2" type="ORF">RND81_08G084800</name>
</gene>
<dbReference type="EMBL" id="JBDFQZ010000008">
    <property type="protein sequence ID" value="KAK9698144.1"/>
    <property type="molecule type" value="Genomic_DNA"/>
</dbReference>
<dbReference type="PANTHER" id="PTHR31917">
    <property type="entry name" value="AGENET DOMAIN-CONTAINING PROTEIN-RELATED"/>
    <property type="match status" value="1"/>
</dbReference>
<sequence>MVFTYVLGGDLEVLLPEVGFSVDYFVATLLFEIEEGIFYIVFHHLFDDDGFTYLREVVPIEQVRPCPPYIVSSGFSVGDLADVYLDGGWWVCRVAFFNPDSGWYDVVLEVFDELVSTTIVRMRLHQQWEEGRWVIVLDLIL</sequence>
<comment type="caution">
    <text evidence="2">The sequence shown here is derived from an EMBL/GenBank/DDBJ whole genome shotgun (WGS) entry which is preliminary data.</text>
</comment>
<dbReference type="Pfam" id="PF05641">
    <property type="entry name" value="Agenet"/>
    <property type="match status" value="1"/>
</dbReference>
<evidence type="ECO:0000259" key="1">
    <source>
        <dbReference type="Pfam" id="PF05641"/>
    </source>
</evidence>
<dbReference type="PANTHER" id="PTHR31917:SF147">
    <property type="entry name" value="AGENET DOMAIN-CONTAINING PROTEIN"/>
    <property type="match status" value="1"/>
</dbReference>
<dbReference type="Proteomes" id="UP001443914">
    <property type="component" value="Unassembled WGS sequence"/>
</dbReference>